<protein>
    <submittedName>
        <fullName evidence="1">Uncharacterized protein</fullName>
    </submittedName>
</protein>
<evidence type="ECO:0000313" key="2">
    <source>
        <dbReference type="Proteomes" id="UP000023582"/>
    </source>
</evidence>
<proteinExistence type="predicted"/>
<name>X5F4B0_NEIME</name>
<sequence length="38" mass="4266">MAATVAKMPSENSFRRHFCRLGTLSGGKHFKNQPDVFV</sequence>
<dbReference type="KEGG" id="nmx:NMA510612_0437"/>
<evidence type="ECO:0000313" key="1">
    <source>
        <dbReference type="EMBL" id="AHW74747.1"/>
    </source>
</evidence>
<reference evidence="2" key="2">
    <citation type="submission" date="2014-02" db="EMBL/GenBank/DDBJ databases">
        <title>Complete Genome Sequence of Neisseria meningitides, serogroup A strain 510612.</title>
        <authorList>
            <person name="Zhang X."/>
            <person name="Zhang Y."/>
            <person name="Yang J."/>
            <person name="Zhu Y."/>
            <person name="Jin Q."/>
        </authorList>
    </citation>
    <scope>NUCLEOTIDE SEQUENCE</scope>
    <source>
        <strain evidence="2">NMA510612</strain>
    </source>
</reference>
<dbReference type="AlphaFoldDB" id="X5F4B0"/>
<accession>X5F4B0</accession>
<dbReference type="Proteomes" id="UP000023582">
    <property type="component" value="Chromosome"/>
</dbReference>
<reference evidence="1 2" key="1">
    <citation type="journal article" date="2014" name="Genome Announc.">
        <title>Complete Genome Sequence of Neisseria meningitidis Serogroup A Strain NMA510612, Isolated from a Patient with Bacterial Meningitis in China.</title>
        <authorList>
            <person name="Zhang Y."/>
            <person name="Yang J."/>
            <person name="Xu L."/>
            <person name="Zhu Y."/>
            <person name="Liu B."/>
            <person name="Shao Z."/>
            <person name="Zhang X."/>
            <person name="Jin Q."/>
        </authorList>
    </citation>
    <scope>NUCLEOTIDE SEQUENCE [LARGE SCALE GENOMIC DNA]</scope>
    <source>
        <strain evidence="2">NMA510612</strain>
    </source>
</reference>
<dbReference type="EMBL" id="CP007524">
    <property type="protein sequence ID" value="AHW74747.1"/>
    <property type="molecule type" value="Genomic_DNA"/>
</dbReference>
<gene>
    <name evidence="1" type="ORF">NMA510612_0437</name>
</gene>
<organism evidence="1 2">
    <name type="scientific">Neisseria meningitidis</name>
    <dbReference type="NCBI Taxonomy" id="487"/>
    <lineage>
        <taxon>Bacteria</taxon>
        <taxon>Pseudomonadati</taxon>
        <taxon>Pseudomonadota</taxon>
        <taxon>Betaproteobacteria</taxon>
        <taxon>Neisseriales</taxon>
        <taxon>Neisseriaceae</taxon>
        <taxon>Neisseria</taxon>
    </lineage>
</organism>